<sequence length="84" mass="10072">MIRTEWQADAETFGYDNRPNHKSQIEAQIRHGQWEIKQYRKALGVANALKNLAQRRHFQAAAFRQLNYYRNYTRRYEAQLMGIA</sequence>
<evidence type="ECO:0000313" key="1">
    <source>
        <dbReference type="EMBL" id="CAB4142777.1"/>
    </source>
</evidence>
<dbReference type="EMBL" id="LR797380">
    <property type="protein sequence ID" value="CAB4211830.1"/>
    <property type="molecule type" value="Genomic_DNA"/>
</dbReference>
<accession>A0A6J5SD75</accession>
<organism evidence="2">
    <name type="scientific">uncultured Caudovirales phage</name>
    <dbReference type="NCBI Taxonomy" id="2100421"/>
    <lineage>
        <taxon>Viruses</taxon>
        <taxon>Duplodnaviria</taxon>
        <taxon>Heunggongvirae</taxon>
        <taxon>Uroviricota</taxon>
        <taxon>Caudoviricetes</taxon>
        <taxon>Peduoviridae</taxon>
        <taxon>Maltschvirus</taxon>
        <taxon>Maltschvirus maltsch</taxon>
    </lineage>
</organism>
<proteinExistence type="predicted"/>
<name>A0A6J5SD75_9CAUD</name>
<protein>
    <submittedName>
        <fullName evidence="2">Uncharacterized protein</fullName>
    </submittedName>
</protein>
<reference evidence="2" key="1">
    <citation type="submission" date="2020-05" db="EMBL/GenBank/DDBJ databases">
        <authorList>
            <person name="Chiriac C."/>
            <person name="Salcher M."/>
            <person name="Ghai R."/>
            <person name="Kavagutti S V."/>
        </authorList>
    </citation>
    <scope>NUCLEOTIDE SEQUENCE</scope>
</reference>
<gene>
    <name evidence="2" type="ORF">UFOVP1414_29</name>
    <name evidence="1" type="ORF">UFOVP442_48</name>
</gene>
<evidence type="ECO:0000313" key="2">
    <source>
        <dbReference type="EMBL" id="CAB4211830.1"/>
    </source>
</evidence>
<dbReference type="EMBL" id="LR796419">
    <property type="protein sequence ID" value="CAB4142777.1"/>
    <property type="molecule type" value="Genomic_DNA"/>
</dbReference>